<keyword evidence="2" id="KW-1185">Reference proteome</keyword>
<dbReference type="Proteomes" id="UP001227268">
    <property type="component" value="Unassembled WGS sequence"/>
</dbReference>
<evidence type="ECO:0000313" key="2">
    <source>
        <dbReference type="Proteomes" id="UP001227268"/>
    </source>
</evidence>
<protein>
    <submittedName>
        <fullName evidence="1">Uncharacterized protein</fullName>
    </submittedName>
</protein>
<name>A0ACC2VGH3_9TREE</name>
<sequence length="516" mass="57133">MVSVYSNQYPSSIEWVRKSDSDSVFTNKVANTSSSVSSQQVSDWSSRSSTSCSWDEHTGEFPQPKQIHRNHNVSNEFGWSKPDVNEKVGPLVKRPKWLRRVFQSESMAIFKRAPTDALDRTGTEPEKPNSTPMPAPGFFNLKNLSTSVLSLRNSSSEKQGSTPKTKDEPVATYSQRLRSPTSPHSKPEKRKSVLGMNMLVNQSLPNLLFSRKGADIGSNSAKRRVEKETGVPLAKPIAYKKDSIVGLEYTSPPPGRVNRLDSPQSHYRLRDRPLSLQQLQDLRSDAAHVFATARRPLTPDRIPVYRRSTTMPSSPLAPTSPLSMNAQQRGRRKPVPYYLQLDGQSGFLTTDETPTPMELTPLGSPFDAPSIAPFYSNSRAAQSMLALPTNQDDFRVSTSPLLDSPARCPSVIERAASTLSTQSCNTSGTFDSLFYSTSSPQRGLSSLSVDNVCRREFRETASSTMKAIAIPKGRYDIPEVRLQADTGITLTSRSMRPTLYSRAAHSTPTLLVEEVE</sequence>
<proteinExistence type="predicted"/>
<evidence type="ECO:0000313" key="1">
    <source>
        <dbReference type="EMBL" id="KAJ9098210.1"/>
    </source>
</evidence>
<dbReference type="EMBL" id="JASBWT010000015">
    <property type="protein sequence ID" value="KAJ9098210.1"/>
    <property type="molecule type" value="Genomic_DNA"/>
</dbReference>
<gene>
    <name evidence="1" type="ORF">QFC21_004539</name>
</gene>
<accession>A0ACC2VGH3</accession>
<organism evidence="1 2">
    <name type="scientific">Naganishia friedmannii</name>
    <dbReference type="NCBI Taxonomy" id="89922"/>
    <lineage>
        <taxon>Eukaryota</taxon>
        <taxon>Fungi</taxon>
        <taxon>Dikarya</taxon>
        <taxon>Basidiomycota</taxon>
        <taxon>Agaricomycotina</taxon>
        <taxon>Tremellomycetes</taxon>
        <taxon>Filobasidiales</taxon>
        <taxon>Filobasidiaceae</taxon>
        <taxon>Naganishia</taxon>
    </lineage>
</organism>
<comment type="caution">
    <text evidence="1">The sequence shown here is derived from an EMBL/GenBank/DDBJ whole genome shotgun (WGS) entry which is preliminary data.</text>
</comment>
<reference evidence="1" key="1">
    <citation type="submission" date="2023-04" db="EMBL/GenBank/DDBJ databases">
        <title>Draft Genome sequencing of Naganishia species isolated from polar environments using Oxford Nanopore Technology.</title>
        <authorList>
            <person name="Leo P."/>
            <person name="Venkateswaran K."/>
        </authorList>
    </citation>
    <scope>NUCLEOTIDE SEQUENCE</scope>
    <source>
        <strain evidence="1">MNA-CCFEE 5423</strain>
    </source>
</reference>